<protein>
    <submittedName>
        <fullName evidence="6">Class III aminotransferase</fullName>
    </submittedName>
</protein>
<gene>
    <name evidence="6" type="ORF">ATE80_06585</name>
</gene>
<organism evidence="6 7">
    <name type="scientific">Streptomyces kanasensis</name>
    <dbReference type="NCBI Taxonomy" id="936756"/>
    <lineage>
        <taxon>Bacteria</taxon>
        <taxon>Bacillati</taxon>
        <taxon>Actinomycetota</taxon>
        <taxon>Actinomycetes</taxon>
        <taxon>Kitasatosporales</taxon>
        <taxon>Streptomycetaceae</taxon>
        <taxon>Streptomyces</taxon>
    </lineage>
</organism>
<dbReference type="InterPro" id="IPR015422">
    <property type="entry name" value="PyrdxlP-dep_Trfase_small"/>
</dbReference>
<dbReference type="RefSeq" id="WP_058941186.1">
    <property type="nucleotide sequence ID" value="NZ_LNSV01000010.1"/>
</dbReference>
<evidence type="ECO:0000256" key="3">
    <source>
        <dbReference type="ARBA" id="ARBA00022679"/>
    </source>
</evidence>
<dbReference type="InterPro" id="IPR005814">
    <property type="entry name" value="Aminotrans_3"/>
</dbReference>
<dbReference type="EMBL" id="LNSV01000010">
    <property type="protein sequence ID" value="KUH39596.1"/>
    <property type="molecule type" value="Genomic_DNA"/>
</dbReference>
<keyword evidence="2 6" id="KW-0032">Aminotransferase</keyword>
<dbReference type="AlphaFoldDB" id="A0A100Y8E8"/>
<dbReference type="PIRSF" id="PIRSF000521">
    <property type="entry name" value="Transaminase_4ab_Lys_Orn"/>
    <property type="match status" value="1"/>
</dbReference>
<dbReference type="GO" id="GO:0009102">
    <property type="term" value="P:biotin biosynthetic process"/>
    <property type="evidence" value="ECO:0007669"/>
    <property type="project" value="TreeGrafter"/>
</dbReference>
<dbReference type="InterPro" id="IPR049704">
    <property type="entry name" value="Aminotrans_3_PPA_site"/>
</dbReference>
<evidence type="ECO:0000256" key="2">
    <source>
        <dbReference type="ARBA" id="ARBA00022576"/>
    </source>
</evidence>
<dbReference type="Proteomes" id="UP000054011">
    <property type="component" value="Unassembled WGS sequence"/>
</dbReference>
<keyword evidence="7" id="KW-1185">Reference proteome</keyword>
<dbReference type="PROSITE" id="PS00600">
    <property type="entry name" value="AA_TRANSFER_CLASS_3"/>
    <property type="match status" value="1"/>
</dbReference>
<dbReference type="GO" id="GO:0030170">
    <property type="term" value="F:pyridoxal phosphate binding"/>
    <property type="evidence" value="ECO:0007669"/>
    <property type="project" value="InterPro"/>
</dbReference>
<name>A0A100Y8E8_9ACTN</name>
<evidence type="ECO:0000256" key="4">
    <source>
        <dbReference type="ARBA" id="ARBA00022898"/>
    </source>
</evidence>
<comment type="similarity">
    <text evidence="1 5">Belongs to the class-III pyridoxal-phosphate-dependent aminotransferase family.</text>
</comment>
<evidence type="ECO:0000313" key="7">
    <source>
        <dbReference type="Proteomes" id="UP000054011"/>
    </source>
</evidence>
<dbReference type="PANTHER" id="PTHR42684">
    <property type="entry name" value="ADENOSYLMETHIONINE-8-AMINO-7-OXONONANOATE AMINOTRANSFERASE"/>
    <property type="match status" value="1"/>
</dbReference>
<proteinExistence type="inferred from homology"/>
<evidence type="ECO:0000313" key="6">
    <source>
        <dbReference type="EMBL" id="KUH39596.1"/>
    </source>
</evidence>
<dbReference type="SUPFAM" id="SSF53383">
    <property type="entry name" value="PLP-dependent transferases"/>
    <property type="match status" value="1"/>
</dbReference>
<dbReference type="STRING" id="936756.ATE80_06585"/>
<dbReference type="PANTHER" id="PTHR42684:SF3">
    <property type="entry name" value="ADENOSYLMETHIONINE-8-AMINO-7-OXONONANOATE AMINOTRANSFERASE"/>
    <property type="match status" value="1"/>
</dbReference>
<dbReference type="FunFam" id="3.40.640.10:FF:000014">
    <property type="entry name" value="Adenosylmethionine-8-amino-7-oxononanoate aminotransferase, probable"/>
    <property type="match status" value="1"/>
</dbReference>
<dbReference type="CDD" id="cd00610">
    <property type="entry name" value="OAT_like"/>
    <property type="match status" value="1"/>
</dbReference>
<reference evidence="6 7" key="1">
    <citation type="submission" date="2015-11" db="EMBL/GenBank/DDBJ databases">
        <title>Genome-wide analysis reveals the secondary metabolome in Streptomyces kanasensis ZX01.</title>
        <authorList>
            <person name="Zhang G."/>
            <person name="Han L."/>
            <person name="Feng J."/>
            <person name="Zhang X."/>
        </authorList>
    </citation>
    <scope>NUCLEOTIDE SEQUENCE [LARGE SCALE GENOMIC DNA]</scope>
    <source>
        <strain evidence="6 7">ZX01</strain>
    </source>
</reference>
<sequence length="445" mass="48084">MSTAPTRMLEPHTPLYLDTPPHVITEGSGIEVRDAEGRWYVDGVAGLWSVTLGYSEPRLVRAATEQMNRLPFYGSFNHRTNDVALALAADVAEISPIPMGRVFFGNSGSDANDSAIKFARYYHWAQGRPERRKIISHHCGYHGTTLAAGSATGLSHIHHGFGLAGDDFLSAHCPDPLHPASRGMSEEEQVDWLVRDFENLVLETGPETVAAFISEPILGAGGLIIPPAGYFARIQEVLDRHGILFIADEVITGYGRTGQMFATTALGLRPDIITSAKGLSSSYLPISATLVGERVSEVLAEGSRQIGTFGHGFTYSGHPVAAAVARETLAIVRERDIPGHVCEVAPHLARGLEKFRGAELVRDVRHYGLLGGVQFDPEQAGAEPGRLGQEVLEAAKQRGLLLRAMGDTVVFAPPLIITPGQVDEVLERFTAAYDDVLASRRRQAA</sequence>
<dbReference type="GO" id="GO:0009448">
    <property type="term" value="P:gamma-aminobutyric acid metabolic process"/>
    <property type="evidence" value="ECO:0007669"/>
    <property type="project" value="TreeGrafter"/>
</dbReference>
<dbReference type="InterPro" id="IPR015424">
    <property type="entry name" value="PyrdxlP-dep_Trfase"/>
</dbReference>
<keyword evidence="3 6" id="KW-0808">Transferase</keyword>
<dbReference type="Gene3D" id="3.90.1150.10">
    <property type="entry name" value="Aspartate Aminotransferase, domain 1"/>
    <property type="match status" value="1"/>
</dbReference>
<dbReference type="Gene3D" id="3.40.640.10">
    <property type="entry name" value="Type I PLP-dependent aspartate aminotransferase-like (Major domain)"/>
    <property type="match status" value="1"/>
</dbReference>
<evidence type="ECO:0000256" key="1">
    <source>
        <dbReference type="ARBA" id="ARBA00008954"/>
    </source>
</evidence>
<accession>A0A100Y8E8</accession>
<dbReference type="NCBIfam" id="NF004767">
    <property type="entry name" value="PRK06105.1"/>
    <property type="match status" value="1"/>
</dbReference>
<evidence type="ECO:0000256" key="5">
    <source>
        <dbReference type="RuleBase" id="RU003560"/>
    </source>
</evidence>
<dbReference type="Pfam" id="PF00202">
    <property type="entry name" value="Aminotran_3"/>
    <property type="match status" value="1"/>
</dbReference>
<keyword evidence="4 5" id="KW-0663">Pyridoxal phosphate</keyword>
<dbReference type="GO" id="GO:0004015">
    <property type="term" value="F:adenosylmethionine-8-amino-7-oxononanoate transaminase activity"/>
    <property type="evidence" value="ECO:0007669"/>
    <property type="project" value="TreeGrafter"/>
</dbReference>
<comment type="caution">
    <text evidence="6">The sequence shown here is derived from an EMBL/GenBank/DDBJ whole genome shotgun (WGS) entry which is preliminary data.</text>
</comment>
<dbReference type="InterPro" id="IPR015421">
    <property type="entry name" value="PyrdxlP-dep_Trfase_major"/>
</dbReference>